<dbReference type="STRING" id="1423770.FD29_GL001340"/>
<dbReference type="PIRSF" id="PIRSF000484">
    <property type="entry name" value="NAPRT"/>
    <property type="match status" value="1"/>
</dbReference>
<comment type="similarity">
    <text evidence="2 9">Belongs to the NAPRTase family.</text>
</comment>
<dbReference type="EMBL" id="AZEZ01000095">
    <property type="protein sequence ID" value="KRL43028.1"/>
    <property type="molecule type" value="Genomic_DNA"/>
</dbReference>
<dbReference type="InterPro" id="IPR013785">
    <property type="entry name" value="Aldolase_TIM"/>
</dbReference>
<evidence type="ECO:0000256" key="3">
    <source>
        <dbReference type="ARBA" id="ARBA00013236"/>
    </source>
</evidence>
<feature type="domain" description="Nicotinate/nicotinamide phosphoribosyltransferase" evidence="10">
    <location>
        <begin position="156"/>
        <end position="337"/>
    </location>
</feature>
<comment type="function">
    <text evidence="9">Catalyzes the first step in the biosynthesis of NAD from nicotinic acid, the ATP-dependent synthesis of beta-nicotinate D-ribonucleotide from nicotinate and 5-phospho-D-ribose 1-phosphate.</text>
</comment>
<comment type="pathway">
    <text evidence="1 9">Cofactor biosynthesis; NAD(+) biosynthesis; nicotinate D-ribonucleotide from nicotinate: step 1/1.</text>
</comment>
<reference evidence="13 14" key="1">
    <citation type="journal article" date="2015" name="Genome Announc.">
        <title>Expanding the biotechnology potential of lactobacilli through comparative genomics of 213 strains and associated genera.</title>
        <authorList>
            <person name="Sun Z."/>
            <person name="Harris H.M."/>
            <person name="McCann A."/>
            <person name="Guo C."/>
            <person name="Argimon S."/>
            <person name="Zhang W."/>
            <person name="Yang X."/>
            <person name="Jeffery I.B."/>
            <person name="Cooney J.C."/>
            <person name="Kagawa T.F."/>
            <person name="Liu W."/>
            <person name="Song Y."/>
            <person name="Salvetti E."/>
            <person name="Wrobel A."/>
            <person name="Rasinkangas P."/>
            <person name="Parkhill J."/>
            <person name="Rea M.C."/>
            <person name="O'Sullivan O."/>
            <person name="Ritari J."/>
            <person name="Douillard F.P."/>
            <person name="Paul Ross R."/>
            <person name="Yang R."/>
            <person name="Briner A.E."/>
            <person name="Felis G.E."/>
            <person name="de Vos W.M."/>
            <person name="Barrangou R."/>
            <person name="Klaenhammer T.R."/>
            <person name="Caufield P.W."/>
            <person name="Cui Y."/>
            <person name="Zhang H."/>
            <person name="O'Toole P.W."/>
        </authorList>
    </citation>
    <scope>NUCLEOTIDE SEQUENCE [LARGE SCALE GENOMIC DNA]</scope>
    <source>
        <strain evidence="13 14">DSM 14500</strain>
    </source>
</reference>
<dbReference type="NCBIfam" id="NF006697">
    <property type="entry name" value="PRK09243.1-4"/>
    <property type="match status" value="1"/>
</dbReference>
<evidence type="ECO:0000256" key="2">
    <source>
        <dbReference type="ARBA" id="ARBA00010897"/>
    </source>
</evidence>
<evidence type="ECO:0000256" key="7">
    <source>
        <dbReference type="ARBA" id="ARBA00022679"/>
    </source>
</evidence>
<comment type="caution">
    <text evidence="13">The sequence shown here is derived from an EMBL/GenBank/DDBJ whole genome shotgun (WGS) entry which is preliminary data.</text>
</comment>
<dbReference type="InterPro" id="IPR041619">
    <property type="entry name" value="NAPRTase_C"/>
</dbReference>
<gene>
    <name evidence="13" type="ORF">FD29_GL001340</name>
</gene>
<evidence type="ECO:0000313" key="14">
    <source>
        <dbReference type="Proteomes" id="UP000050872"/>
    </source>
</evidence>
<evidence type="ECO:0000256" key="9">
    <source>
        <dbReference type="RuleBase" id="RU365100"/>
    </source>
</evidence>
<feature type="domain" description="Nicotinate phosphoribosyltransferase N-terminal" evidence="11">
    <location>
        <begin position="11"/>
        <end position="135"/>
    </location>
</feature>
<dbReference type="UniPathway" id="UPA00253">
    <property type="reaction ID" value="UER00457"/>
</dbReference>
<evidence type="ECO:0000256" key="1">
    <source>
        <dbReference type="ARBA" id="ARBA00004952"/>
    </source>
</evidence>
<comment type="PTM">
    <text evidence="9">Transiently phosphorylated on a His residue during the reaction cycle. Phosphorylation strongly increases the affinity for substrates and increases the rate of nicotinate D-ribonucleotide production. Dephosphorylation regenerates the low-affinity form of the enzyme, leading to product release.</text>
</comment>
<dbReference type="AlphaFoldDB" id="A0A0R1QJW9"/>
<dbReference type="FunFam" id="3.20.20.70:FF:000076">
    <property type="entry name" value="Nicotinate phosphoribosyltransferase"/>
    <property type="match status" value="1"/>
</dbReference>
<evidence type="ECO:0000313" key="13">
    <source>
        <dbReference type="EMBL" id="KRL43028.1"/>
    </source>
</evidence>
<evidence type="ECO:0000259" key="10">
    <source>
        <dbReference type="Pfam" id="PF04095"/>
    </source>
</evidence>
<dbReference type="NCBIfam" id="TIGR01513">
    <property type="entry name" value="NAPRTase_put"/>
    <property type="match status" value="1"/>
</dbReference>
<organism evidence="13 14">
    <name type="scientific">Companilactobacillus mindensis DSM 14500</name>
    <dbReference type="NCBI Taxonomy" id="1423770"/>
    <lineage>
        <taxon>Bacteria</taxon>
        <taxon>Bacillati</taxon>
        <taxon>Bacillota</taxon>
        <taxon>Bacilli</taxon>
        <taxon>Lactobacillales</taxon>
        <taxon>Lactobacillaceae</taxon>
        <taxon>Companilactobacillus</taxon>
    </lineage>
</organism>
<dbReference type="CDD" id="cd01570">
    <property type="entry name" value="NAPRTase_A"/>
    <property type="match status" value="1"/>
</dbReference>
<sequence length="490" mass="56107">MMTQFDEDLTLHTDYYELNMMYTYWKKGLHNRRAVFEVYFRSLPFDNGFAVFAGLEHVVDYLKNLSFSDSDIDYLREYGEFDEEFLRWLKDMQFSCTVRSALEGDLVFNEEPILQVEGPLAQCQLIETAILNMVNFQTLIATKAARIKTVCGDDPVMEFGSRRAQEVDAAIWGTRAAYIAGFDATSNVLAGKLFGIPISGTHAHALVQTYRNEYDAFKAYATTHKNCVFLVDTYDTLKSGVPSAIKVAREMGDKINFQGVRIDSGDMAYISKRVRKQLDEAGFPNAKIYASNDLDEKTVLNLKMQDAKIDVWGIGTKVITAFDQPALGAVYKLVSIEDAKGNMMDTLKLSSNAAKISTPGKKQVWRITNNEKNDKSEGDYETFWNEDPREHSSLYMFHPQYTYINKTVEDFQAKPLLHDIFTNGKLVYDLPNVKDIRQYCADNLDSLWDEYKRILNPQVYPVDLSSKLYSHKMKYIEKIRNDVNNIRLGD</sequence>
<dbReference type="NCBIfam" id="NF009131">
    <property type="entry name" value="PRK12484.1"/>
    <property type="match status" value="1"/>
</dbReference>
<keyword evidence="14" id="KW-1185">Reference proteome</keyword>
<dbReference type="Pfam" id="PF04095">
    <property type="entry name" value="NAPRTase"/>
    <property type="match status" value="1"/>
</dbReference>
<dbReference type="Proteomes" id="UP000050872">
    <property type="component" value="Unassembled WGS sequence"/>
</dbReference>
<dbReference type="InterPro" id="IPR040727">
    <property type="entry name" value="NAPRTase_N"/>
</dbReference>
<name>A0A0R1QJW9_9LACO</name>
<comment type="catalytic activity">
    <reaction evidence="8 9">
        <text>5-phospho-alpha-D-ribose 1-diphosphate + nicotinate + ATP + H2O = nicotinate beta-D-ribonucleotide + ADP + phosphate + diphosphate</text>
        <dbReference type="Rhea" id="RHEA:36163"/>
        <dbReference type="ChEBI" id="CHEBI:15377"/>
        <dbReference type="ChEBI" id="CHEBI:30616"/>
        <dbReference type="ChEBI" id="CHEBI:32544"/>
        <dbReference type="ChEBI" id="CHEBI:33019"/>
        <dbReference type="ChEBI" id="CHEBI:43474"/>
        <dbReference type="ChEBI" id="CHEBI:57502"/>
        <dbReference type="ChEBI" id="CHEBI:58017"/>
        <dbReference type="ChEBI" id="CHEBI:456216"/>
        <dbReference type="EC" id="6.3.4.21"/>
    </reaction>
</comment>
<dbReference type="NCBIfam" id="NF006695">
    <property type="entry name" value="PRK09243.1-2"/>
    <property type="match status" value="1"/>
</dbReference>
<dbReference type="GO" id="GO:0047280">
    <property type="term" value="F:nicotinamide phosphoribosyltransferase activity"/>
    <property type="evidence" value="ECO:0007669"/>
    <property type="project" value="UniProtKB-ARBA"/>
</dbReference>
<dbReference type="Gene3D" id="3.20.140.10">
    <property type="entry name" value="nicotinate phosphoribosyltransferase"/>
    <property type="match status" value="1"/>
</dbReference>
<dbReference type="InterPro" id="IPR036068">
    <property type="entry name" value="Nicotinate_pribotase-like_C"/>
</dbReference>
<dbReference type="GO" id="GO:0004516">
    <property type="term" value="F:nicotinate phosphoribosyltransferase activity"/>
    <property type="evidence" value="ECO:0007669"/>
    <property type="project" value="UniProtKB-UniRule"/>
</dbReference>
<dbReference type="Pfam" id="PF17767">
    <property type="entry name" value="NAPRTase_N"/>
    <property type="match status" value="1"/>
</dbReference>
<keyword evidence="7 9" id="KW-0808">Transferase</keyword>
<dbReference type="SUPFAM" id="SSF51690">
    <property type="entry name" value="Nicotinate/Quinolinate PRTase C-terminal domain-like"/>
    <property type="match status" value="1"/>
</dbReference>
<evidence type="ECO:0000256" key="5">
    <source>
        <dbReference type="ARBA" id="ARBA00022598"/>
    </source>
</evidence>
<dbReference type="GO" id="GO:0034355">
    <property type="term" value="P:NAD+ biosynthetic process via the salvage pathway"/>
    <property type="evidence" value="ECO:0007669"/>
    <property type="project" value="TreeGrafter"/>
</dbReference>
<dbReference type="EC" id="6.3.4.21" evidence="3 9"/>
<dbReference type="InterPro" id="IPR006405">
    <property type="entry name" value="Nic_PRibTrfase_pncB"/>
</dbReference>
<dbReference type="PATRIC" id="fig|1423770.3.peg.1376"/>
<evidence type="ECO:0000259" key="12">
    <source>
        <dbReference type="Pfam" id="PF17956"/>
    </source>
</evidence>
<proteinExistence type="inferred from homology"/>
<protein>
    <recommendedName>
        <fullName evidence="3 9">Nicotinate phosphoribosyltransferase</fullName>
        <ecNumber evidence="3 9">6.3.4.21</ecNumber>
    </recommendedName>
</protein>
<dbReference type="Pfam" id="PF17956">
    <property type="entry name" value="NAPRTase_C"/>
    <property type="match status" value="1"/>
</dbReference>
<keyword evidence="13" id="KW-0328">Glycosyltransferase</keyword>
<feature type="domain" description="Nicotinate phosphoribosyltransferase C-terminal" evidence="12">
    <location>
        <begin position="361"/>
        <end position="471"/>
    </location>
</feature>
<dbReference type="SUPFAM" id="SSF54675">
    <property type="entry name" value="Nicotinate/Quinolinate PRTase N-terminal domain-like"/>
    <property type="match status" value="1"/>
</dbReference>
<dbReference type="PANTHER" id="PTHR11098">
    <property type="entry name" value="NICOTINATE PHOSPHORIBOSYLTRANSFERASE"/>
    <property type="match status" value="1"/>
</dbReference>
<dbReference type="InterPro" id="IPR041525">
    <property type="entry name" value="N/Namide_PRibTrfase"/>
</dbReference>
<keyword evidence="5 9" id="KW-0436">Ligase</keyword>
<keyword evidence="4" id="KW-0597">Phosphoprotein</keyword>
<evidence type="ECO:0000259" key="11">
    <source>
        <dbReference type="Pfam" id="PF17767"/>
    </source>
</evidence>
<accession>A0A0R1QJW9</accession>
<dbReference type="InterPro" id="IPR007229">
    <property type="entry name" value="Nic_PRibTrfase-Fam"/>
</dbReference>
<keyword evidence="6 9" id="KW-0662">Pyridine nucleotide biosynthesis</keyword>
<dbReference type="PANTHER" id="PTHR11098:SF1">
    <property type="entry name" value="NICOTINATE PHOSPHORIBOSYLTRANSFERASE"/>
    <property type="match status" value="1"/>
</dbReference>
<evidence type="ECO:0000256" key="8">
    <source>
        <dbReference type="ARBA" id="ARBA00048668"/>
    </source>
</evidence>
<evidence type="ECO:0000256" key="4">
    <source>
        <dbReference type="ARBA" id="ARBA00022553"/>
    </source>
</evidence>
<dbReference type="NCBIfam" id="NF006694">
    <property type="entry name" value="PRK09243.1-1"/>
    <property type="match status" value="1"/>
</dbReference>
<dbReference type="Gene3D" id="3.20.20.70">
    <property type="entry name" value="Aldolase class I"/>
    <property type="match status" value="1"/>
</dbReference>
<evidence type="ECO:0000256" key="6">
    <source>
        <dbReference type="ARBA" id="ARBA00022642"/>
    </source>
</evidence>
<dbReference type="GO" id="GO:0005829">
    <property type="term" value="C:cytosol"/>
    <property type="evidence" value="ECO:0007669"/>
    <property type="project" value="TreeGrafter"/>
</dbReference>